<evidence type="ECO:0000313" key="2">
    <source>
        <dbReference type="Proteomes" id="UP000566819"/>
    </source>
</evidence>
<proteinExistence type="predicted"/>
<keyword evidence="2" id="KW-1185">Reference proteome</keyword>
<dbReference type="Gene3D" id="3.40.50.300">
    <property type="entry name" value="P-loop containing nucleotide triphosphate hydrolases"/>
    <property type="match status" value="1"/>
</dbReference>
<name>A0A8H4RZE3_9HELO</name>
<accession>A0A8H4RZE3</accession>
<evidence type="ECO:0008006" key="3">
    <source>
        <dbReference type="Google" id="ProtNLM"/>
    </source>
</evidence>
<dbReference type="EMBL" id="JAAMPI010000003">
    <property type="protein sequence ID" value="KAF4637986.1"/>
    <property type="molecule type" value="Genomic_DNA"/>
</dbReference>
<dbReference type="InterPro" id="IPR053137">
    <property type="entry name" value="NLR-like"/>
</dbReference>
<dbReference type="SUPFAM" id="SSF52540">
    <property type="entry name" value="P-loop containing nucleoside triphosphate hydrolases"/>
    <property type="match status" value="1"/>
</dbReference>
<sequence length="403" mass="45493">MRTPGNTFIDHLKRDSLFSESLTDQFKHQYKDYRILSFYETKFFKGTTSLAVEKESAVLGLAGTRETAIALNTDHSQICKFGEVNGVKAQLAVKYAYWLHTREPDTSIFWIHASNTERFHHSYLELAQSLEIPQADSTKVDILALVKGWLERKGSGKWLMIIDNADDFDMFFDTKQSSVKLQTIKLADYIPDGSHGSVLLMTRDKNVAVRSLKSSSPLSLINVLAMRQSEATELVHQVLAGEEYNDENIQELTKSLEYLPSAITHAAAFILENYISIGIYLQRYIDNKDDAIELLSHDFEALGRDRETRNVVATAWMVSFKQIKDQNPQAANILSLMAFLDRHCVPEELLRKYREPNSSTDFEKACGTLKAFSLIEGHCRKATSSFQHAPNGSAGDTTMVDTS</sequence>
<evidence type="ECO:0000313" key="1">
    <source>
        <dbReference type="EMBL" id="KAF4637986.1"/>
    </source>
</evidence>
<dbReference type="OrthoDB" id="427518at2759"/>
<comment type="caution">
    <text evidence="1">The sequence shown here is derived from an EMBL/GenBank/DDBJ whole genome shotgun (WGS) entry which is preliminary data.</text>
</comment>
<dbReference type="AlphaFoldDB" id="A0A8H4RZE3"/>
<protein>
    <recommendedName>
        <fullName evidence="3">NB-ARC domain-containing protein</fullName>
    </recommendedName>
</protein>
<gene>
    <name evidence="1" type="ORF">G7Y89_g87</name>
</gene>
<reference evidence="1 2" key="1">
    <citation type="submission" date="2020-03" db="EMBL/GenBank/DDBJ databases">
        <title>Draft Genome Sequence of Cudoniella acicularis.</title>
        <authorList>
            <person name="Buettner E."/>
            <person name="Kellner H."/>
        </authorList>
    </citation>
    <scope>NUCLEOTIDE SEQUENCE [LARGE SCALE GENOMIC DNA]</scope>
    <source>
        <strain evidence="1 2">DSM 108380</strain>
    </source>
</reference>
<dbReference type="PANTHER" id="PTHR46082:SF6">
    <property type="entry name" value="AAA+ ATPASE DOMAIN-CONTAINING PROTEIN-RELATED"/>
    <property type="match status" value="1"/>
</dbReference>
<dbReference type="Proteomes" id="UP000566819">
    <property type="component" value="Unassembled WGS sequence"/>
</dbReference>
<dbReference type="PANTHER" id="PTHR46082">
    <property type="entry name" value="ATP/GTP-BINDING PROTEIN-RELATED"/>
    <property type="match status" value="1"/>
</dbReference>
<dbReference type="InterPro" id="IPR027417">
    <property type="entry name" value="P-loop_NTPase"/>
</dbReference>
<organism evidence="1 2">
    <name type="scientific">Cudoniella acicularis</name>
    <dbReference type="NCBI Taxonomy" id="354080"/>
    <lineage>
        <taxon>Eukaryota</taxon>
        <taxon>Fungi</taxon>
        <taxon>Dikarya</taxon>
        <taxon>Ascomycota</taxon>
        <taxon>Pezizomycotina</taxon>
        <taxon>Leotiomycetes</taxon>
        <taxon>Helotiales</taxon>
        <taxon>Tricladiaceae</taxon>
        <taxon>Cudoniella</taxon>
    </lineage>
</organism>